<proteinExistence type="inferred from homology"/>
<dbReference type="InterPro" id="IPR003746">
    <property type="entry name" value="DUF167"/>
</dbReference>
<name>A0ABY0FIA0_9NEIS</name>
<dbReference type="SUPFAM" id="SSF69786">
    <property type="entry name" value="YggU-like"/>
    <property type="match status" value="1"/>
</dbReference>
<dbReference type="NCBIfam" id="TIGR00251">
    <property type="entry name" value="DUF167 family protein"/>
    <property type="match status" value="1"/>
</dbReference>
<comment type="similarity">
    <text evidence="1">Belongs to the UPF0235 family.</text>
</comment>
<dbReference type="Gene3D" id="3.30.1200.10">
    <property type="entry name" value="YggU-like"/>
    <property type="match status" value="1"/>
</dbReference>
<evidence type="ECO:0000313" key="2">
    <source>
        <dbReference type="EMBL" id="RXZ44676.1"/>
    </source>
</evidence>
<evidence type="ECO:0000256" key="1">
    <source>
        <dbReference type="ARBA" id="ARBA00010364"/>
    </source>
</evidence>
<dbReference type="EMBL" id="REGR01000003">
    <property type="protein sequence ID" value="RXZ44676.1"/>
    <property type="molecule type" value="Genomic_DNA"/>
</dbReference>
<accession>A0ABY0FIA0</accession>
<reference evidence="2 3" key="1">
    <citation type="submission" date="2018-10" db="EMBL/GenBank/DDBJ databases">
        <title>Draft genome of Fastidiocella sp. strain 375T, a bacterium isolated from a karstic cave dripping water.</title>
        <authorList>
            <person name="Coelho C."/>
            <person name="Verissimo A."/>
            <person name="Tiago I."/>
        </authorList>
    </citation>
    <scope>NUCLEOTIDE SEQUENCE [LARGE SCALE GENOMIC DNA]</scope>
    <source>
        <strain evidence="2 3">CAVE-375</strain>
    </source>
</reference>
<dbReference type="SMART" id="SM01152">
    <property type="entry name" value="DUF167"/>
    <property type="match status" value="1"/>
</dbReference>
<dbReference type="Proteomes" id="UP000290682">
    <property type="component" value="Unassembled WGS sequence"/>
</dbReference>
<protein>
    <submittedName>
        <fullName evidence="2">DUF167 domain-containing protein</fullName>
    </submittedName>
</protein>
<dbReference type="InterPro" id="IPR036591">
    <property type="entry name" value="YggU-like_sf"/>
</dbReference>
<sequence>MKPWYRGAADHVELALYVQPGAKKTEWAGEYDGSLKLRLAAPPVEGEAPGAPVFLKPPRR</sequence>
<gene>
    <name evidence="2" type="ORF">EBB06_05595</name>
</gene>
<comment type="caution">
    <text evidence="2">The sequence shown here is derived from an EMBL/GenBank/DDBJ whole genome shotgun (WGS) entry which is preliminary data.</text>
</comment>
<keyword evidence="3" id="KW-1185">Reference proteome</keyword>
<dbReference type="Pfam" id="PF02594">
    <property type="entry name" value="DUF167"/>
    <property type="match status" value="1"/>
</dbReference>
<organism evidence="2 3">
    <name type="scientific">Crenobacter cavernae</name>
    <dbReference type="NCBI Taxonomy" id="2290923"/>
    <lineage>
        <taxon>Bacteria</taxon>
        <taxon>Pseudomonadati</taxon>
        <taxon>Pseudomonadota</taxon>
        <taxon>Betaproteobacteria</taxon>
        <taxon>Neisseriales</taxon>
        <taxon>Neisseriaceae</taxon>
        <taxon>Crenobacter</taxon>
    </lineage>
</organism>
<evidence type="ECO:0000313" key="3">
    <source>
        <dbReference type="Proteomes" id="UP000290682"/>
    </source>
</evidence>